<evidence type="ECO:0000313" key="2">
    <source>
        <dbReference type="EMBL" id="MQP12337.1"/>
    </source>
</evidence>
<dbReference type="RefSeq" id="WP_158463960.1">
    <property type="nucleotide sequence ID" value="NZ_VZAD01000076.1"/>
</dbReference>
<feature type="chain" id="PRO_5025467426" evidence="1">
    <location>
        <begin position="20"/>
        <end position="493"/>
    </location>
</feature>
<proteinExistence type="predicted"/>
<evidence type="ECO:0000256" key="1">
    <source>
        <dbReference type="SAM" id="SignalP"/>
    </source>
</evidence>
<organism evidence="2 3">
    <name type="scientific">Segatella copri</name>
    <dbReference type="NCBI Taxonomy" id="165179"/>
    <lineage>
        <taxon>Bacteria</taxon>
        <taxon>Pseudomonadati</taxon>
        <taxon>Bacteroidota</taxon>
        <taxon>Bacteroidia</taxon>
        <taxon>Bacteroidales</taxon>
        <taxon>Prevotellaceae</taxon>
        <taxon>Segatella</taxon>
    </lineage>
</organism>
<name>A0A6A7WCZ2_9BACT</name>
<protein>
    <submittedName>
        <fullName evidence="2">Uncharacterized protein</fullName>
    </submittedName>
</protein>
<accession>A0A6A7WCZ2</accession>
<dbReference type="AlphaFoldDB" id="A0A6A7WCZ2"/>
<keyword evidence="1" id="KW-0732">Signal</keyword>
<gene>
    <name evidence="2" type="ORF">F7D20_10325</name>
</gene>
<dbReference type="OrthoDB" id="1082976at2"/>
<reference evidence="2 3" key="1">
    <citation type="submission" date="2019-09" db="EMBL/GenBank/DDBJ databases">
        <title>Distinct polysaccharide growth profiles of human intestinal Prevotella copri isolates.</title>
        <authorList>
            <person name="Fehlner-Peach H."/>
            <person name="Magnabosco C."/>
            <person name="Raghavan V."/>
            <person name="Scher J.U."/>
            <person name="Tett A."/>
            <person name="Cox L.M."/>
            <person name="Gottsegen C."/>
            <person name="Watters A."/>
            <person name="Wiltshire- Gordon J.D."/>
            <person name="Segata N."/>
            <person name="Bonneau R."/>
            <person name="Littman D.R."/>
        </authorList>
    </citation>
    <scope>NUCLEOTIDE SEQUENCE [LARGE SCALE GENOMIC DNA]</scope>
    <source>
        <strain evidence="3">iAQ1173</strain>
    </source>
</reference>
<dbReference type="Proteomes" id="UP000384372">
    <property type="component" value="Unassembled WGS sequence"/>
</dbReference>
<sequence length="493" mass="53429">MKKLYTIVSLMLSSLSIMATDFKDCSMAIKSNISTNIEKSNTTVFINGNTFSINGLKYDNTDLGNVELTNLQVINGYSDGTMVYATSEPQYITIGGEKVAANFRGEVRNSKFRGILNLTINGNNYIAMIGDKADELGQLPNAGFENFHDASGTKEPNGWHSFKTCTGSLSGTAGKANNTFIESKEKHSGTNCVKVQSDILSVLGFIKQPANGTMTTGRLYAGSTTANNTANNSTMDFAATDKDGNGDPFYPIFTTKPDAMTVWVKFKGNVKDYPNATVKAILANDKVQDPEKDDYKKNVIARAANAQIKSNNFAWQELNIPFEYANKNTPKGVLVTISTNAEAGKASSDKKNLDVIYVDDIAMIYNSGLKSAQYKNTNLSFANNKTAIEIEGKANEADFSIASDGEGAYISKVLKTNESETGKSTLYITITSNDLQKSNCFEVAITDKTATGIFNIKSDSNATSSTLYNLAGQQVSNSYKGIIIKNGKKYINK</sequence>
<evidence type="ECO:0000313" key="3">
    <source>
        <dbReference type="Proteomes" id="UP000384372"/>
    </source>
</evidence>
<keyword evidence="3" id="KW-1185">Reference proteome</keyword>
<feature type="signal peptide" evidence="1">
    <location>
        <begin position="1"/>
        <end position="19"/>
    </location>
</feature>
<comment type="caution">
    <text evidence="2">The sequence shown here is derived from an EMBL/GenBank/DDBJ whole genome shotgun (WGS) entry which is preliminary data.</text>
</comment>
<dbReference type="EMBL" id="VZAD01000076">
    <property type="protein sequence ID" value="MQP12337.1"/>
    <property type="molecule type" value="Genomic_DNA"/>
</dbReference>